<feature type="domain" description="DUF4774" evidence="3">
    <location>
        <begin position="723"/>
        <end position="773"/>
    </location>
</feature>
<sequence>MRTTSILACAIVAAVLISDAAHARPSPEAALSGGYSYNPPSGPRLNYLPQRRAPEYRAKAAEVTIERVPMRLVHQSIEQHHRPHYHIHPSGPARRGPFSFPTGRHFEPNQRFLFPSGAASQQVQRHNDVFPTNQPALRSAEDRLEMKPLRSPPSYGYNMTSRYLTTTTSAPPGRPVSTTTRTTTGPPSSTGKGGYEIDERPASRSRSWLRRTASPSTTRRHNNRPTGLAGGHRLPVIGAPPQDEEPRAETHQRTRYAPTPPPPARGTADRRVPYSTSWPPVGQHSYSVIAPGQAQYVSLGHVDPGVVALSQNNLVPAYIQPEIAHPTYSSAYHPFAPAATFYYQPLFGPYTNLIEYAPPQELCKVAEPVGKAAVEAPALVKANRLVITKGGIAIAGPGGFADSGEGGTSIVGPGGTAYSSPNGVSVVGPGGKVVHQADGTERILAKGPIVSDAAVQAPSSKHSRPQHREADQELVENDEDSKPYGALKQAPKPEKLENEAPDDDELEDAQGSQESEGDLEPYGALKQKKEMEASLQPYGALKIAVAEEPWGALKVSIAIAERERKESERLLVDRQSIEIAATPEPDTDVINVEATKEDSSKEAEARAPTTLVLRPYAKAVAGAGGTAIAAPQSLAVTSNPGDVVIFEPETIALAGPGGRAVAKATLIIEGGRQYFYYPLTVSSAPVGQPIFLYPAEPPQGGQQPPGEDLESTEIRPPPPGASVAEAQPVGIAIAGPGGVAAAQPIGQAIVGPGGLAIARPIGTAVAGVPGVSGVPGSSGGPPTIEAEEPPKITIYYTPGLHPYYVLGSRH</sequence>
<proteinExistence type="predicted"/>
<feature type="region of interest" description="Disordered" evidence="1">
    <location>
        <begin position="136"/>
        <end position="271"/>
    </location>
</feature>
<keyword evidence="5" id="KW-1185">Reference proteome</keyword>
<accession>A0A8S1CFL6</accession>
<feature type="region of interest" description="Disordered" evidence="1">
    <location>
        <begin position="695"/>
        <end position="722"/>
    </location>
</feature>
<evidence type="ECO:0000313" key="5">
    <source>
        <dbReference type="Proteomes" id="UP000494165"/>
    </source>
</evidence>
<feature type="domain" description="DUF4774" evidence="3">
    <location>
        <begin position="609"/>
        <end position="663"/>
    </location>
</feature>
<feature type="chain" id="PRO_5035891108" description="DUF4774 domain-containing protein" evidence="2">
    <location>
        <begin position="24"/>
        <end position="810"/>
    </location>
</feature>
<feature type="compositionally biased region" description="Low complexity" evidence="1">
    <location>
        <begin position="175"/>
        <end position="190"/>
    </location>
</feature>
<evidence type="ECO:0000313" key="4">
    <source>
        <dbReference type="EMBL" id="CAB3366221.1"/>
    </source>
</evidence>
<reference evidence="4 5" key="1">
    <citation type="submission" date="2020-04" db="EMBL/GenBank/DDBJ databases">
        <authorList>
            <person name="Alioto T."/>
            <person name="Alioto T."/>
            <person name="Gomez Garrido J."/>
        </authorList>
    </citation>
    <scope>NUCLEOTIDE SEQUENCE [LARGE SCALE GENOMIC DNA]</scope>
</reference>
<evidence type="ECO:0000256" key="2">
    <source>
        <dbReference type="SAM" id="SignalP"/>
    </source>
</evidence>
<name>A0A8S1CFL6_9INSE</name>
<gene>
    <name evidence="4" type="ORF">CLODIP_2_CD01539</name>
</gene>
<evidence type="ECO:0000256" key="1">
    <source>
        <dbReference type="SAM" id="MobiDB-lite"/>
    </source>
</evidence>
<dbReference type="Proteomes" id="UP000494165">
    <property type="component" value="Unassembled WGS sequence"/>
</dbReference>
<comment type="caution">
    <text evidence="4">The sequence shown here is derived from an EMBL/GenBank/DDBJ whole genome shotgun (WGS) entry which is preliminary data.</text>
</comment>
<feature type="compositionally biased region" description="Basic and acidic residues" evidence="1">
    <location>
        <begin position="139"/>
        <end position="148"/>
    </location>
</feature>
<feature type="signal peptide" evidence="2">
    <location>
        <begin position="1"/>
        <end position="23"/>
    </location>
</feature>
<dbReference type="Pfam" id="PF15999">
    <property type="entry name" value="DUF4774"/>
    <property type="match status" value="3"/>
</dbReference>
<feature type="domain" description="DUF4774" evidence="3">
    <location>
        <begin position="384"/>
        <end position="437"/>
    </location>
</feature>
<dbReference type="OrthoDB" id="8194084at2759"/>
<dbReference type="InterPro" id="IPR031942">
    <property type="entry name" value="DUF4774"/>
</dbReference>
<keyword evidence="2" id="KW-0732">Signal</keyword>
<feature type="compositionally biased region" description="Polar residues" evidence="1">
    <location>
        <begin position="157"/>
        <end position="170"/>
    </location>
</feature>
<evidence type="ECO:0000259" key="3">
    <source>
        <dbReference type="Pfam" id="PF15999"/>
    </source>
</evidence>
<organism evidence="4 5">
    <name type="scientific">Cloeon dipterum</name>
    <dbReference type="NCBI Taxonomy" id="197152"/>
    <lineage>
        <taxon>Eukaryota</taxon>
        <taxon>Metazoa</taxon>
        <taxon>Ecdysozoa</taxon>
        <taxon>Arthropoda</taxon>
        <taxon>Hexapoda</taxon>
        <taxon>Insecta</taxon>
        <taxon>Pterygota</taxon>
        <taxon>Palaeoptera</taxon>
        <taxon>Ephemeroptera</taxon>
        <taxon>Pisciforma</taxon>
        <taxon>Baetidae</taxon>
        <taxon>Cloeon</taxon>
    </lineage>
</organism>
<dbReference type="AlphaFoldDB" id="A0A8S1CFL6"/>
<feature type="region of interest" description="Disordered" evidence="1">
    <location>
        <begin position="444"/>
        <end position="519"/>
    </location>
</feature>
<feature type="compositionally biased region" description="Acidic residues" evidence="1">
    <location>
        <begin position="499"/>
        <end position="508"/>
    </location>
</feature>
<protein>
    <recommendedName>
        <fullName evidence="3">DUF4774 domain-containing protein</fullName>
    </recommendedName>
</protein>
<dbReference type="EMBL" id="CADEPI010000024">
    <property type="protein sequence ID" value="CAB3366221.1"/>
    <property type="molecule type" value="Genomic_DNA"/>
</dbReference>